<dbReference type="InterPro" id="IPR012337">
    <property type="entry name" value="RNaseH-like_sf"/>
</dbReference>
<dbReference type="Gene3D" id="3.30.420.10">
    <property type="entry name" value="Ribonuclease H-like superfamily/Ribonuclease H"/>
    <property type="match status" value="1"/>
</dbReference>
<dbReference type="GO" id="GO:0003676">
    <property type="term" value="F:nucleic acid binding"/>
    <property type="evidence" value="ECO:0007669"/>
    <property type="project" value="InterPro"/>
</dbReference>
<name>A0A1S3X3F9_TOBAC</name>
<dbReference type="PANTHER" id="PTHR48475">
    <property type="entry name" value="RIBONUCLEASE H"/>
    <property type="match status" value="1"/>
</dbReference>
<dbReference type="OrthoDB" id="1936587at2759"/>
<dbReference type="PANTHER" id="PTHR48475:SF2">
    <property type="entry name" value="RIBONUCLEASE H"/>
    <property type="match status" value="1"/>
</dbReference>
<organism evidence="2">
    <name type="scientific">Nicotiana tabacum</name>
    <name type="common">Common tobacco</name>
    <dbReference type="NCBI Taxonomy" id="4097"/>
    <lineage>
        <taxon>Eukaryota</taxon>
        <taxon>Viridiplantae</taxon>
        <taxon>Streptophyta</taxon>
        <taxon>Embryophyta</taxon>
        <taxon>Tracheophyta</taxon>
        <taxon>Spermatophyta</taxon>
        <taxon>Magnoliopsida</taxon>
        <taxon>eudicotyledons</taxon>
        <taxon>Gunneridae</taxon>
        <taxon>Pentapetalae</taxon>
        <taxon>asterids</taxon>
        <taxon>lamiids</taxon>
        <taxon>Solanales</taxon>
        <taxon>Solanaceae</taxon>
        <taxon>Nicotianoideae</taxon>
        <taxon>Nicotianeae</taxon>
        <taxon>Nicotiana</taxon>
    </lineage>
</organism>
<protein>
    <recommendedName>
        <fullName evidence="1">Integrase catalytic domain-containing protein</fullName>
    </recommendedName>
</protein>
<dbReference type="PaxDb" id="4097-A0A1S3X3F9"/>
<dbReference type="STRING" id="4097.A0A1S3X3F9"/>
<dbReference type="KEGG" id="nta:107760668"/>
<dbReference type="GO" id="GO:0015074">
    <property type="term" value="P:DNA integration"/>
    <property type="evidence" value="ECO:0007669"/>
    <property type="project" value="InterPro"/>
</dbReference>
<dbReference type="InterPro" id="IPR036397">
    <property type="entry name" value="RNaseH_sf"/>
</dbReference>
<evidence type="ECO:0000313" key="2">
    <source>
        <dbReference type="RefSeq" id="XP_016434238.1"/>
    </source>
</evidence>
<dbReference type="InterPro" id="IPR001584">
    <property type="entry name" value="Integrase_cat-core"/>
</dbReference>
<sequence>MEADALSNLGSSREMKGPDSGMVVQLLHSVLDVDGYCEVNLTNLIWDWRNEFIEYLRHGKLPDDTKLVHQPVELLHSVLSSWSFMKWRMDIVGPVLSALGKVEAGPYQKIVEREVVDFIWDHIICRFGIPKEIACDNRPQFIGSKVTKFLEGLKIKRITSSPYHPSANVRAESTNKVIIQNLKKKLEDAKGKWPDELSGVLWAYRTMTKSSTRETPFSIVYGSEALILVEVGEPTLRFS</sequence>
<dbReference type="PROSITE" id="PS50994">
    <property type="entry name" value="INTEGRASE"/>
    <property type="match status" value="1"/>
</dbReference>
<evidence type="ECO:0000259" key="1">
    <source>
        <dbReference type="PROSITE" id="PS50994"/>
    </source>
</evidence>
<proteinExistence type="predicted"/>
<feature type="domain" description="Integrase catalytic" evidence="1">
    <location>
        <begin position="58"/>
        <end position="224"/>
    </location>
</feature>
<dbReference type="AlphaFoldDB" id="A0A1S3X3F9"/>
<dbReference type="OMA" id="CISAHQF"/>
<reference evidence="2" key="1">
    <citation type="submission" date="2025-08" db="UniProtKB">
        <authorList>
            <consortium name="RefSeq"/>
        </authorList>
    </citation>
    <scope>IDENTIFICATION</scope>
</reference>
<accession>A0A1S3X3F9</accession>
<gene>
    <name evidence="2" type="primary">LOC107760668</name>
</gene>
<dbReference type="RefSeq" id="XP_016434238.1">
    <property type="nucleotide sequence ID" value="XM_016578752.1"/>
</dbReference>
<dbReference type="SUPFAM" id="SSF53098">
    <property type="entry name" value="Ribonuclease H-like"/>
    <property type="match status" value="1"/>
</dbReference>